<evidence type="ECO:0000256" key="17">
    <source>
        <dbReference type="ARBA" id="ARBA00035726"/>
    </source>
</evidence>
<evidence type="ECO:0000256" key="1">
    <source>
        <dbReference type="ARBA" id="ARBA00001946"/>
    </source>
</evidence>
<dbReference type="Gene3D" id="1.10.150.110">
    <property type="entry name" value="DNA polymerase beta, N-terminal domain-like"/>
    <property type="match status" value="1"/>
</dbReference>
<feature type="domain" description="Helix-hairpin-helix DNA-binding motif class 1" evidence="22">
    <location>
        <begin position="93"/>
        <end position="112"/>
    </location>
</feature>
<keyword evidence="13" id="KW-0239">DNA-directed DNA polymerase</keyword>
<evidence type="ECO:0000256" key="18">
    <source>
        <dbReference type="ARBA" id="ARBA00044632"/>
    </source>
</evidence>
<evidence type="ECO:0000256" key="8">
    <source>
        <dbReference type="ARBA" id="ARBA00022679"/>
    </source>
</evidence>
<keyword evidence="14" id="KW-0915">Sodium</keyword>
<keyword evidence="12" id="KW-0832">Ubl conjugation</keyword>
<evidence type="ECO:0000256" key="9">
    <source>
        <dbReference type="ARBA" id="ARBA00022695"/>
    </source>
</evidence>
<dbReference type="Pfam" id="PF14791">
    <property type="entry name" value="DNA_pol_B_thumb"/>
    <property type="match status" value="1"/>
</dbReference>
<keyword evidence="7" id="KW-0237">DNA synthesis</keyword>
<evidence type="ECO:0000256" key="19">
    <source>
        <dbReference type="ARBA" id="ARBA00044678"/>
    </source>
</evidence>
<dbReference type="Pfam" id="PF02811">
    <property type="entry name" value="PHP"/>
    <property type="match status" value="1"/>
</dbReference>
<dbReference type="InterPro" id="IPR050243">
    <property type="entry name" value="PHP_phosphatase"/>
</dbReference>
<dbReference type="SUPFAM" id="SSF81301">
    <property type="entry name" value="Nucleotidyltransferase"/>
    <property type="match status" value="1"/>
</dbReference>
<dbReference type="SUPFAM" id="SSF47802">
    <property type="entry name" value="DNA polymerase beta, N-terminal domain-like"/>
    <property type="match status" value="1"/>
</dbReference>
<dbReference type="SUPFAM" id="SSF158702">
    <property type="entry name" value="Sec63 N-terminal domain-like"/>
    <property type="match status" value="1"/>
</dbReference>
<evidence type="ECO:0000256" key="2">
    <source>
        <dbReference type="ARBA" id="ARBA00004496"/>
    </source>
</evidence>
<dbReference type="GO" id="GO:0008270">
    <property type="term" value="F:zinc ion binding"/>
    <property type="evidence" value="ECO:0007669"/>
    <property type="project" value="TreeGrafter"/>
</dbReference>
<protein>
    <recommendedName>
        <fullName evidence="5">DNA polymerase beta</fullName>
        <ecNumber evidence="3">2.7.7.7</ecNumber>
        <ecNumber evidence="4">4.2.99.18</ecNumber>
    </recommendedName>
    <alternativeName>
        <fullName evidence="16">5'-deoxyribose-phosphate lyase</fullName>
    </alternativeName>
    <alternativeName>
        <fullName evidence="17">AP lyase</fullName>
    </alternativeName>
</protein>
<evidence type="ECO:0000256" key="15">
    <source>
        <dbReference type="ARBA" id="ARBA00023204"/>
    </source>
</evidence>
<dbReference type="InterPro" id="IPR043519">
    <property type="entry name" value="NT_sf"/>
</dbReference>
<sequence>MTNQEIAAAFEQVADLLEFQAANPFRVRAYRNGARKIIDLGERVSEIIADESRRLTDLDGIGNDLAEKIEQLVTTGRLTQLEELQSQVPATVLAMLRVPGLGPKKAAVLFKELGVESLDQLRDACEKQQVRDLKGFAAKTEEAILKGLAIAEQGDKRTKWAEADAIVGEVMEHLQNEKGIKQIEPAGSYRRGCETVGDLDFLVEAADVDVVMDHFGEFPGISDVIARGDTKMSVRLASGMQMDLRVVPKESFGAALQYFTGSKAHNVELRGRAKQRGLKINEWGVFQVEEDGTETYLVGRNEAEVYKAMDLPCFPPEIREDREEFQWAEAGKLPKLLERSDIRGDLHTHTTATDGKATLVEMVAAAKERGLEYIAITDHSKRVTMANGLDAKRLLAQWKEIDKLQEKQDSIKILKGIECDILEKGGMDLPDDVLAQADWVIASVHYGQNQPIEQITERILGALENPHVDIIAHPTGRLINRRAPYAVDMDQVFKAAVKHKKMLELNANPARLDLHDQHCAAARKLGIPIVISTDAHSTAGLDVMRYGVLQARRGGLTAKDVANTLPWEKFAKLLKGRGGQ</sequence>
<evidence type="ECO:0000256" key="10">
    <source>
        <dbReference type="ARBA" id="ARBA00022705"/>
    </source>
</evidence>
<dbReference type="Gene3D" id="3.30.210.10">
    <property type="entry name" value="DNA polymerase, thumb domain"/>
    <property type="match status" value="1"/>
</dbReference>
<dbReference type="Gene3D" id="3.30.460.10">
    <property type="entry name" value="Beta Polymerase, domain 2"/>
    <property type="match status" value="1"/>
</dbReference>
<dbReference type="SMART" id="SM00481">
    <property type="entry name" value="POLIIIAc"/>
    <property type="match status" value="1"/>
</dbReference>
<dbReference type="InterPro" id="IPR016195">
    <property type="entry name" value="Pol/histidinol_Pase-like"/>
</dbReference>
<dbReference type="OrthoDB" id="9808747at2"/>
<dbReference type="InterPro" id="IPR004013">
    <property type="entry name" value="PHP_dom"/>
</dbReference>
<dbReference type="CDD" id="cd00141">
    <property type="entry name" value="NT_POLXc"/>
    <property type="match status" value="1"/>
</dbReference>
<evidence type="ECO:0000313" key="25">
    <source>
        <dbReference type="EMBL" id="TWU20892.1"/>
    </source>
</evidence>
<dbReference type="Proteomes" id="UP000318437">
    <property type="component" value="Unassembled WGS sequence"/>
</dbReference>
<dbReference type="Gene3D" id="1.10.150.20">
    <property type="entry name" value="5' to 3' exonuclease, C-terminal subdomain"/>
    <property type="match status" value="1"/>
</dbReference>
<feature type="domain" description="DNA-directed DNA polymerase X" evidence="24">
    <location>
        <begin position="1"/>
        <end position="320"/>
    </location>
</feature>
<keyword evidence="10" id="KW-0235">DNA replication</keyword>
<evidence type="ECO:0000256" key="3">
    <source>
        <dbReference type="ARBA" id="ARBA00012417"/>
    </source>
</evidence>
<dbReference type="PRINTS" id="PR00870">
    <property type="entry name" value="DNAPOLXBETA"/>
</dbReference>
<dbReference type="AlphaFoldDB" id="A0A5C6C9R2"/>
<comment type="caution">
    <text evidence="25">The sequence shown here is derived from an EMBL/GenBank/DDBJ whole genome shotgun (WGS) entry which is preliminary data.</text>
</comment>
<comment type="function">
    <text evidence="20">Repair polymerase that plays a key role in base-excision repair. During this process, the damaged base is excised by specific DNA glycosylases, the DNA backbone is nicked at the abasic site by an apurinic/apyrimidic (AP) endonuclease, and POLB removes 5'-deoxyribose-phosphate from the preincised AP site acting as a 5'-deoxyribose-phosphate lyase (5'-dRP lyase); through its DNA polymerase activity, it adds one nucleotide to the 3' end of the arising single-nucleotide gap. Conducts 'gap-filling' DNA synthesis in a stepwise distributive fashion rather than in a processive fashion as for other DNA polymerases. It is also able to cleave sugar-phosphate bonds 3' to an intact AP site, acting as an AP lyase.</text>
</comment>
<dbReference type="Pfam" id="PF14520">
    <property type="entry name" value="HHH_5"/>
    <property type="match status" value="1"/>
</dbReference>
<keyword evidence="26" id="KW-1185">Reference proteome</keyword>
<proteinExistence type="predicted"/>
<evidence type="ECO:0000256" key="4">
    <source>
        <dbReference type="ARBA" id="ARBA00012720"/>
    </source>
</evidence>
<feature type="domain" description="Helix-hairpin-helix DNA-binding motif class 1" evidence="22">
    <location>
        <begin position="128"/>
        <end position="147"/>
    </location>
</feature>
<dbReference type="InterPro" id="IPR003583">
    <property type="entry name" value="Hlx-hairpin-Hlx_DNA-bd_motif"/>
</dbReference>
<comment type="catalytic activity">
    <reaction evidence="21">
        <text>DNA(n) + a 2'-deoxyribonucleoside 5'-triphosphate = DNA(n+1) + diphosphate</text>
        <dbReference type="Rhea" id="RHEA:22508"/>
        <dbReference type="Rhea" id="RHEA-COMP:17339"/>
        <dbReference type="Rhea" id="RHEA-COMP:17340"/>
        <dbReference type="ChEBI" id="CHEBI:33019"/>
        <dbReference type="ChEBI" id="CHEBI:61560"/>
        <dbReference type="ChEBI" id="CHEBI:173112"/>
        <dbReference type="EC" id="2.7.7.7"/>
    </reaction>
</comment>
<dbReference type="EMBL" id="SJPS01000012">
    <property type="protein sequence ID" value="TWU20892.1"/>
    <property type="molecule type" value="Genomic_DNA"/>
</dbReference>
<dbReference type="Pfam" id="PF14716">
    <property type="entry name" value="HHH_8"/>
    <property type="match status" value="1"/>
</dbReference>
<dbReference type="RefSeq" id="WP_146453012.1">
    <property type="nucleotide sequence ID" value="NZ_SJPS01000012.1"/>
</dbReference>
<evidence type="ECO:0000256" key="6">
    <source>
        <dbReference type="ARBA" id="ARBA00022481"/>
    </source>
</evidence>
<dbReference type="EC" id="2.7.7.7" evidence="3"/>
<evidence type="ECO:0000259" key="22">
    <source>
        <dbReference type="SMART" id="SM00278"/>
    </source>
</evidence>
<dbReference type="Gene3D" id="3.20.20.140">
    <property type="entry name" value="Metal-dependent hydrolases"/>
    <property type="match status" value="1"/>
</dbReference>
<keyword evidence="25" id="KW-0540">Nuclease</keyword>
<evidence type="ECO:0000256" key="14">
    <source>
        <dbReference type="ARBA" id="ARBA00023053"/>
    </source>
</evidence>
<dbReference type="SMART" id="SM00483">
    <property type="entry name" value="POLXc"/>
    <property type="match status" value="1"/>
</dbReference>
<dbReference type="SMART" id="SM00278">
    <property type="entry name" value="HhH1"/>
    <property type="match status" value="3"/>
</dbReference>
<dbReference type="FunFam" id="3.20.20.140:FF:000047">
    <property type="entry name" value="PHP domain-containing protein"/>
    <property type="match status" value="1"/>
</dbReference>
<evidence type="ECO:0000256" key="20">
    <source>
        <dbReference type="ARBA" id="ARBA00045548"/>
    </source>
</evidence>
<evidence type="ECO:0000256" key="21">
    <source>
        <dbReference type="ARBA" id="ARBA00049244"/>
    </source>
</evidence>
<dbReference type="InterPro" id="IPR037160">
    <property type="entry name" value="DNA_Pol_thumb_sf"/>
</dbReference>
<keyword evidence="25" id="KW-0269">Exonuclease</keyword>
<gene>
    <name evidence="25" type="primary">polX</name>
    <name evidence="25" type="ORF">Pla144_47920</name>
</gene>
<feature type="domain" description="Helix-hairpin-helix DNA-binding motif class 1" evidence="22">
    <location>
        <begin position="53"/>
        <end position="72"/>
    </location>
</feature>
<dbReference type="InterPro" id="IPR010996">
    <property type="entry name" value="HHH_MUS81"/>
</dbReference>
<organism evidence="25 26">
    <name type="scientific">Bythopirellula polymerisocia</name>
    <dbReference type="NCBI Taxonomy" id="2528003"/>
    <lineage>
        <taxon>Bacteria</taxon>
        <taxon>Pseudomonadati</taxon>
        <taxon>Planctomycetota</taxon>
        <taxon>Planctomycetia</taxon>
        <taxon>Pirellulales</taxon>
        <taxon>Lacipirellulaceae</taxon>
        <taxon>Bythopirellula</taxon>
    </lineage>
</organism>
<dbReference type="InterPro" id="IPR003141">
    <property type="entry name" value="Pol/His_phosphatase_N"/>
</dbReference>
<dbReference type="InterPro" id="IPR002008">
    <property type="entry name" value="DNA_pol_X_beta-like"/>
</dbReference>
<accession>A0A5C6C9R2</accession>
<dbReference type="PANTHER" id="PTHR36928">
    <property type="entry name" value="PHOSPHATASE YCDX-RELATED"/>
    <property type="match status" value="1"/>
</dbReference>
<evidence type="ECO:0000256" key="5">
    <source>
        <dbReference type="ARBA" id="ARBA00020020"/>
    </source>
</evidence>
<keyword evidence="25" id="KW-0378">Hydrolase</keyword>
<evidence type="ECO:0000259" key="24">
    <source>
        <dbReference type="SMART" id="SM00483"/>
    </source>
</evidence>
<dbReference type="GO" id="GO:0004527">
    <property type="term" value="F:exonuclease activity"/>
    <property type="evidence" value="ECO:0007669"/>
    <property type="project" value="UniProtKB-KW"/>
</dbReference>
<dbReference type="PANTHER" id="PTHR36928:SF1">
    <property type="entry name" value="PHOSPHATASE YCDX-RELATED"/>
    <property type="match status" value="1"/>
</dbReference>
<dbReference type="NCBIfam" id="NF006375">
    <property type="entry name" value="PRK08609.1"/>
    <property type="match status" value="1"/>
</dbReference>
<dbReference type="PIRSF" id="PIRSF005047">
    <property type="entry name" value="UCP005047_YshC"/>
    <property type="match status" value="1"/>
</dbReference>
<dbReference type="InterPro" id="IPR002054">
    <property type="entry name" value="DNA-dir_DNA_pol_X"/>
</dbReference>
<keyword evidence="11" id="KW-0227">DNA damage</keyword>
<dbReference type="GO" id="GO:0003677">
    <property type="term" value="F:DNA binding"/>
    <property type="evidence" value="ECO:0007669"/>
    <property type="project" value="InterPro"/>
</dbReference>
<dbReference type="InterPro" id="IPR027421">
    <property type="entry name" value="DNA_pol_lamdba_lyase_dom_sf"/>
</dbReference>
<dbReference type="CDD" id="cd07436">
    <property type="entry name" value="PHP_PolX"/>
    <property type="match status" value="1"/>
</dbReference>
<keyword evidence="9" id="KW-0548">Nucleotidyltransferase</keyword>
<dbReference type="InterPro" id="IPR047967">
    <property type="entry name" value="PolX_PHP"/>
</dbReference>
<evidence type="ECO:0000259" key="23">
    <source>
        <dbReference type="SMART" id="SM00481"/>
    </source>
</evidence>
<dbReference type="InterPro" id="IPR029398">
    <property type="entry name" value="PolB_thumb"/>
</dbReference>
<comment type="catalytic activity">
    <reaction evidence="19">
        <text>a 5'-end 2'-deoxyribose-2'-deoxyribonucleotide-DNA = (2E,4S)-4-hydroxypenten-2-al-5-phosphate + a 5'-end 5'-phospho-2'-deoxyribonucleoside-DNA + H(+)</text>
        <dbReference type="Rhea" id="RHEA:76255"/>
        <dbReference type="Rhea" id="RHEA-COMP:13180"/>
        <dbReference type="Rhea" id="RHEA-COMP:18657"/>
        <dbReference type="ChEBI" id="CHEBI:15378"/>
        <dbReference type="ChEBI" id="CHEBI:136412"/>
        <dbReference type="ChEBI" id="CHEBI:195194"/>
        <dbReference type="ChEBI" id="CHEBI:195195"/>
    </reaction>
</comment>
<dbReference type="GO" id="GO:0140078">
    <property type="term" value="F:class I DNA-(apurinic or apyrimidinic site) endonuclease activity"/>
    <property type="evidence" value="ECO:0007669"/>
    <property type="project" value="UniProtKB-EC"/>
</dbReference>
<dbReference type="GO" id="GO:0006281">
    <property type="term" value="P:DNA repair"/>
    <property type="evidence" value="ECO:0007669"/>
    <property type="project" value="UniProtKB-KW"/>
</dbReference>
<dbReference type="GO" id="GO:0005829">
    <property type="term" value="C:cytosol"/>
    <property type="evidence" value="ECO:0007669"/>
    <property type="project" value="TreeGrafter"/>
</dbReference>
<dbReference type="InterPro" id="IPR028207">
    <property type="entry name" value="DNA_pol_B_palm_palm"/>
</dbReference>
<feature type="domain" description="Polymerase/histidinol phosphatase N-terminal" evidence="23">
    <location>
        <begin position="344"/>
        <end position="423"/>
    </location>
</feature>
<dbReference type="Pfam" id="PF14792">
    <property type="entry name" value="DNA_pol_B_palm"/>
    <property type="match status" value="1"/>
</dbReference>
<dbReference type="SUPFAM" id="SSF89550">
    <property type="entry name" value="PHP domain-like"/>
    <property type="match status" value="1"/>
</dbReference>
<comment type="subcellular location">
    <subcellularLocation>
        <location evidence="2">Cytoplasm</location>
    </subcellularLocation>
</comment>
<keyword evidence="6" id="KW-0488">Methylation</keyword>
<evidence type="ECO:0000256" key="11">
    <source>
        <dbReference type="ARBA" id="ARBA00022763"/>
    </source>
</evidence>
<dbReference type="GO" id="GO:0003887">
    <property type="term" value="F:DNA-directed DNA polymerase activity"/>
    <property type="evidence" value="ECO:0007669"/>
    <property type="project" value="UniProtKB-KW"/>
</dbReference>
<evidence type="ECO:0000256" key="13">
    <source>
        <dbReference type="ARBA" id="ARBA00022932"/>
    </source>
</evidence>
<evidence type="ECO:0000256" key="16">
    <source>
        <dbReference type="ARBA" id="ARBA00035717"/>
    </source>
</evidence>
<evidence type="ECO:0000256" key="7">
    <source>
        <dbReference type="ARBA" id="ARBA00022634"/>
    </source>
</evidence>
<evidence type="ECO:0000256" key="12">
    <source>
        <dbReference type="ARBA" id="ARBA00022843"/>
    </source>
</evidence>
<name>A0A5C6C9R2_9BACT</name>
<evidence type="ECO:0000313" key="26">
    <source>
        <dbReference type="Proteomes" id="UP000318437"/>
    </source>
</evidence>
<dbReference type="EC" id="4.2.99.18" evidence="4"/>
<keyword evidence="8" id="KW-0808">Transferase</keyword>
<keyword evidence="15" id="KW-0234">DNA repair</keyword>
<comment type="cofactor">
    <cofactor evidence="1">
        <name>Mg(2+)</name>
        <dbReference type="ChEBI" id="CHEBI:18420"/>
    </cofactor>
</comment>
<dbReference type="GO" id="GO:0042578">
    <property type="term" value="F:phosphoric ester hydrolase activity"/>
    <property type="evidence" value="ECO:0007669"/>
    <property type="project" value="TreeGrafter"/>
</dbReference>
<dbReference type="InterPro" id="IPR022311">
    <property type="entry name" value="PolX-like"/>
</dbReference>
<reference evidence="25 26" key="1">
    <citation type="submission" date="2019-02" db="EMBL/GenBank/DDBJ databases">
        <title>Deep-cultivation of Planctomycetes and their phenomic and genomic characterization uncovers novel biology.</title>
        <authorList>
            <person name="Wiegand S."/>
            <person name="Jogler M."/>
            <person name="Boedeker C."/>
            <person name="Pinto D."/>
            <person name="Vollmers J."/>
            <person name="Rivas-Marin E."/>
            <person name="Kohn T."/>
            <person name="Peeters S.H."/>
            <person name="Heuer A."/>
            <person name="Rast P."/>
            <person name="Oberbeckmann S."/>
            <person name="Bunk B."/>
            <person name="Jeske O."/>
            <person name="Meyerdierks A."/>
            <person name="Storesund J.E."/>
            <person name="Kallscheuer N."/>
            <person name="Luecker S."/>
            <person name="Lage O.M."/>
            <person name="Pohl T."/>
            <person name="Merkel B.J."/>
            <person name="Hornburger P."/>
            <person name="Mueller R.-W."/>
            <person name="Bruemmer F."/>
            <person name="Labrenz M."/>
            <person name="Spormann A.M."/>
            <person name="Op Den Camp H."/>
            <person name="Overmann J."/>
            <person name="Amann R."/>
            <person name="Jetten M.S.M."/>
            <person name="Mascher T."/>
            <person name="Medema M.H."/>
            <person name="Devos D.P."/>
            <person name="Kaster A.-K."/>
            <person name="Ovreas L."/>
            <person name="Rohde M."/>
            <person name="Galperin M.Y."/>
            <person name="Jogler C."/>
        </authorList>
    </citation>
    <scope>NUCLEOTIDE SEQUENCE [LARGE SCALE GENOMIC DNA]</scope>
    <source>
        <strain evidence="25 26">Pla144</strain>
    </source>
</reference>
<comment type="catalytic activity">
    <reaction evidence="18">
        <text>2'-deoxyribonucleotide-(2'-deoxyribose 5'-phosphate)-2'-deoxyribonucleotide-DNA = a 3'-end 2'-deoxyribonucleotide-(2,3-dehydro-2,3-deoxyribose 5'-phosphate)-DNA + a 5'-end 5'-phospho-2'-deoxyribonucleoside-DNA + H(+)</text>
        <dbReference type="Rhea" id="RHEA:66592"/>
        <dbReference type="Rhea" id="RHEA-COMP:13180"/>
        <dbReference type="Rhea" id="RHEA-COMP:16897"/>
        <dbReference type="Rhea" id="RHEA-COMP:17067"/>
        <dbReference type="ChEBI" id="CHEBI:15378"/>
        <dbReference type="ChEBI" id="CHEBI:136412"/>
        <dbReference type="ChEBI" id="CHEBI:157695"/>
        <dbReference type="ChEBI" id="CHEBI:167181"/>
        <dbReference type="EC" id="4.2.99.18"/>
    </reaction>
</comment>